<evidence type="ECO:0000256" key="1">
    <source>
        <dbReference type="ARBA" id="ARBA00023015"/>
    </source>
</evidence>
<evidence type="ECO:0000256" key="2">
    <source>
        <dbReference type="ARBA" id="ARBA00023125"/>
    </source>
</evidence>
<dbReference type="InterPro" id="IPR023187">
    <property type="entry name" value="Tscrpt_reg_MarR-type_CS"/>
</dbReference>
<reference evidence="5" key="1">
    <citation type="journal article" date="2014" name="Front. Microbiol.">
        <title>High frequency of phylogenetically diverse reductive dehalogenase-homologous genes in deep subseafloor sedimentary metagenomes.</title>
        <authorList>
            <person name="Kawai M."/>
            <person name="Futagami T."/>
            <person name="Toyoda A."/>
            <person name="Takaki Y."/>
            <person name="Nishi S."/>
            <person name="Hori S."/>
            <person name="Arai W."/>
            <person name="Tsubouchi T."/>
            <person name="Morono Y."/>
            <person name="Uchiyama I."/>
            <person name="Ito T."/>
            <person name="Fujiyama A."/>
            <person name="Inagaki F."/>
            <person name="Takami H."/>
        </authorList>
    </citation>
    <scope>NUCLEOTIDE SEQUENCE</scope>
    <source>
        <strain evidence="5">Expedition CK06-06</strain>
    </source>
</reference>
<protein>
    <recommendedName>
        <fullName evidence="4">HTH marR-type domain-containing protein</fullName>
    </recommendedName>
</protein>
<dbReference type="EMBL" id="BART01021459">
    <property type="protein sequence ID" value="GAH00507.1"/>
    <property type="molecule type" value="Genomic_DNA"/>
</dbReference>
<dbReference type="AlphaFoldDB" id="X1BZV3"/>
<comment type="caution">
    <text evidence="5">The sequence shown here is derived from an EMBL/GenBank/DDBJ whole genome shotgun (WGS) entry which is preliminary data.</text>
</comment>
<dbReference type="InterPro" id="IPR000835">
    <property type="entry name" value="HTH_MarR-typ"/>
</dbReference>
<dbReference type="PANTHER" id="PTHR42756">
    <property type="entry name" value="TRANSCRIPTIONAL REGULATOR, MARR"/>
    <property type="match status" value="1"/>
</dbReference>
<dbReference type="GO" id="GO:0003700">
    <property type="term" value="F:DNA-binding transcription factor activity"/>
    <property type="evidence" value="ECO:0007669"/>
    <property type="project" value="InterPro"/>
</dbReference>
<keyword evidence="1" id="KW-0805">Transcription regulation</keyword>
<proteinExistence type="predicted"/>
<dbReference type="InterPro" id="IPR036388">
    <property type="entry name" value="WH-like_DNA-bd_sf"/>
</dbReference>
<dbReference type="SUPFAM" id="SSF46785">
    <property type="entry name" value="Winged helix' DNA-binding domain"/>
    <property type="match status" value="1"/>
</dbReference>
<accession>X1BZV3</accession>
<evidence type="ECO:0000259" key="4">
    <source>
        <dbReference type="PROSITE" id="PS50995"/>
    </source>
</evidence>
<dbReference type="Gene3D" id="1.10.10.10">
    <property type="entry name" value="Winged helix-like DNA-binding domain superfamily/Winged helix DNA-binding domain"/>
    <property type="match status" value="1"/>
</dbReference>
<sequence>GTCEVYDFSKIFQLINILNKKYDKLQRQIIKKDNLTPPQHSILTQLWESDGKRFKELASACCCSPSTITGIVDTMEKNDLVHRENNPEDRRSLLVKLTDKGKSMEKVPSPIKISLTKCCEGFTPENIENLTHLLNKLSDSFELPGLDNC</sequence>
<keyword evidence="3" id="KW-0804">Transcription</keyword>
<evidence type="ECO:0000313" key="5">
    <source>
        <dbReference type="EMBL" id="GAH00507.1"/>
    </source>
</evidence>
<feature type="domain" description="HTH marR-type" evidence="4">
    <location>
        <begin position="8"/>
        <end position="139"/>
    </location>
</feature>
<keyword evidence="2" id="KW-0238">DNA-binding</keyword>
<dbReference type="InterPro" id="IPR036390">
    <property type="entry name" value="WH_DNA-bd_sf"/>
</dbReference>
<dbReference type="Pfam" id="PF01047">
    <property type="entry name" value="MarR"/>
    <property type="match status" value="1"/>
</dbReference>
<organism evidence="5">
    <name type="scientific">marine sediment metagenome</name>
    <dbReference type="NCBI Taxonomy" id="412755"/>
    <lineage>
        <taxon>unclassified sequences</taxon>
        <taxon>metagenomes</taxon>
        <taxon>ecological metagenomes</taxon>
    </lineage>
</organism>
<dbReference type="GO" id="GO:0003677">
    <property type="term" value="F:DNA binding"/>
    <property type="evidence" value="ECO:0007669"/>
    <property type="project" value="UniProtKB-KW"/>
</dbReference>
<feature type="non-terminal residue" evidence="5">
    <location>
        <position position="1"/>
    </location>
</feature>
<dbReference type="PROSITE" id="PS01117">
    <property type="entry name" value="HTH_MARR_1"/>
    <property type="match status" value="1"/>
</dbReference>
<dbReference type="PANTHER" id="PTHR42756:SF1">
    <property type="entry name" value="TRANSCRIPTIONAL REPRESSOR OF EMRAB OPERON"/>
    <property type="match status" value="1"/>
</dbReference>
<gene>
    <name evidence="5" type="ORF">S01H4_39577</name>
</gene>
<name>X1BZV3_9ZZZZ</name>
<evidence type="ECO:0000256" key="3">
    <source>
        <dbReference type="ARBA" id="ARBA00023163"/>
    </source>
</evidence>
<dbReference type="SMART" id="SM00347">
    <property type="entry name" value="HTH_MARR"/>
    <property type="match status" value="1"/>
</dbReference>
<dbReference type="PROSITE" id="PS50995">
    <property type="entry name" value="HTH_MARR_2"/>
    <property type="match status" value="1"/>
</dbReference>
<dbReference type="PRINTS" id="PR00598">
    <property type="entry name" value="HTHMARR"/>
</dbReference>